<dbReference type="KEGG" id="hmo:HM1_0236"/>
<reference evidence="1 2" key="1">
    <citation type="journal article" date="2008" name="J. Bacteriol.">
        <title>The genome of Heliobacterium modesticaldum, a phototrophic representative of the Firmicutes containing the simplest photosynthetic apparatus.</title>
        <authorList>
            <person name="Sattley W.M."/>
            <person name="Madigan M.T."/>
            <person name="Swingley W.D."/>
            <person name="Cheung P.C."/>
            <person name="Clocksin K.M."/>
            <person name="Conrad A.L."/>
            <person name="Dejesa L.C."/>
            <person name="Honchak B.M."/>
            <person name="Jung D.O."/>
            <person name="Karbach L.E."/>
            <person name="Kurdoglu A."/>
            <person name="Lahiri S."/>
            <person name="Mastrian S.D."/>
            <person name="Page L.E."/>
            <person name="Taylor H.L."/>
            <person name="Wang Z.T."/>
            <person name="Raymond J."/>
            <person name="Chen M."/>
            <person name="Blankenship R.E."/>
            <person name="Touchman J.W."/>
        </authorList>
    </citation>
    <scope>NUCLEOTIDE SEQUENCE [LARGE SCALE GENOMIC DNA]</scope>
    <source>
        <strain evidence="2">ATCC 51547 / Ice1</strain>
    </source>
</reference>
<dbReference type="EMBL" id="CP000930">
    <property type="protein sequence ID" value="ABZ82855.1"/>
    <property type="molecule type" value="Genomic_DNA"/>
</dbReference>
<dbReference type="AlphaFoldDB" id="B0TDZ2"/>
<dbReference type="Proteomes" id="UP000008550">
    <property type="component" value="Chromosome"/>
</dbReference>
<keyword evidence="2" id="KW-1185">Reference proteome</keyword>
<organism evidence="1 2">
    <name type="scientific">Heliobacterium modesticaldum (strain ATCC 51547 / Ice1)</name>
    <dbReference type="NCBI Taxonomy" id="498761"/>
    <lineage>
        <taxon>Bacteria</taxon>
        <taxon>Bacillati</taxon>
        <taxon>Bacillota</taxon>
        <taxon>Clostridia</taxon>
        <taxon>Eubacteriales</taxon>
        <taxon>Heliobacteriaceae</taxon>
        <taxon>Heliomicrobium</taxon>
    </lineage>
</organism>
<evidence type="ECO:0000313" key="2">
    <source>
        <dbReference type="Proteomes" id="UP000008550"/>
    </source>
</evidence>
<gene>
    <name evidence="1" type="ORF">HM1_0236</name>
</gene>
<accession>B0TDZ2</accession>
<protein>
    <submittedName>
        <fullName evidence="1">Uncharacterized protein</fullName>
    </submittedName>
</protein>
<evidence type="ECO:0000313" key="1">
    <source>
        <dbReference type="EMBL" id="ABZ82855.1"/>
    </source>
</evidence>
<dbReference type="HOGENOM" id="CLU_3168825_0_0_9"/>
<name>B0TDZ2_HELMI</name>
<proteinExistence type="predicted"/>
<sequence>MFLLCAPIVFGREKKGADRRNQCGGTSRCPRGIERGGNGTAFRLLFP</sequence>